<dbReference type="GO" id="GO:0008168">
    <property type="term" value="F:methyltransferase activity"/>
    <property type="evidence" value="ECO:0007669"/>
    <property type="project" value="TreeGrafter"/>
</dbReference>
<keyword evidence="2" id="KW-1185">Reference proteome</keyword>
<dbReference type="EMBL" id="EQ962658">
    <property type="protein sequence ID" value="EED14089.1"/>
    <property type="molecule type" value="Genomic_DNA"/>
</dbReference>
<name>B8MNJ9_TALSN</name>
<accession>B8MNJ9</accession>
<dbReference type="PANTHER" id="PTHR43591">
    <property type="entry name" value="METHYLTRANSFERASE"/>
    <property type="match status" value="1"/>
</dbReference>
<dbReference type="PhylomeDB" id="B8MNJ9"/>
<dbReference type="OrthoDB" id="2013972at2759"/>
<dbReference type="SUPFAM" id="SSF53335">
    <property type="entry name" value="S-adenosyl-L-methionine-dependent methyltransferases"/>
    <property type="match status" value="1"/>
</dbReference>
<reference evidence="2" key="1">
    <citation type="journal article" date="2015" name="Genome Announc.">
        <title>Genome sequence of the AIDS-associated pathogen Penicillium marneffei (ATCC18224) and its near taxonomic relative Talaromyces stipitatus (ATCC10500).</title>
        <authorList>
            <person name="Nierman W.C."/>
            <person name="Fedorova-Abrams N.D."/>
            <person name="Andrianopoulos A."/>
        </authorList>
    </citation>
    <scope>NUCLEOTIDE SEQUENCE [LARGE SCALE GENOMIC DNA]</scope>
    <source>
        <strain evidence="2">ATCC 10500 / CBS 375.48 / QM 6759 / NRRL 1006</strain>
    </source>
</reference>
<dbReference type="RefSeq" id="XP_002486327.1">
    <property type="nucleotide sequence ID" value="XM_002486282.1"/>
</dbReference>
<organism evidence="1 2">
    <name type="scientific">Talaromyces stipitatus (strain ATCC 10500 / CBS 375.48 / QM 6759 / NRRL 1006)</name>
    <name type="common">Penicillium stipitatum</name>
    <dbReference type="NCBI Taxonomy" id="441959"/>
    <lineage>
        <taxon>Eukaryota</taxon>
        <taxon>Fungi</taxon>
        <taxon>Dikarya</taxon>
        <taxon>Ascomycota</taxon>
        <taxon>Pezizomycotina</taxon>
        <taxon>Eurotiomycetes</taxon>
        <taxon>Eurotiomycetidae</taxon>
        <taxon>Eurotiales</taxon>
        <taxon>Trichocomaceae</taxon>
        <taxon>Talaromyces</taxon>
        <taxon>Talaromyces sect. Talaromyces</taxon>
    </lineage>
</organism>
<evidence type="ECO:0008006" key="3">
    <source>
        <dbReference type="Google" id="ProtNLM"/>
    </source>
</evidence>
<dbReference type="Gene3D" id="3.40.50.150">
    <property type="entry name" value="Vaccinia Virus protein VP39"/>
    <property type="match status" value="1"/>
</dbReference>
<dbReference type="CDD" id="cd02440">
    <property type="entry name" value="AdoMet_MTases"/>
    <property type="match status" value="1"/>
</dbReference>
<dbReference type="AlphaFoldDB" id="B8MNJ9"/>
<dbReference type="PANTHER" id="PTHR43591:SF31">
    <property type="entry name" value="LAEA-LIKE, PUTATIVE (AFU_ORTHOLOGUE AFUA_8G01930)-RELATED"/>
    <property type="match status" value="1"/>
</dbReference>
<evidence type="ECO:0000313" key="2">
    <source>
        <dbReference type="Proteomes" id="UP000001745"/>
    </source>
</evidence>
<dbReference type="STRING" id="441959.B8MNJ9"/>
<sequence length="405" mass="46738">MIIFPLLTAEEHRFNSIYQFDINNSSRLFSIGSSTATSGFLQQTQQKLLCFRGRLGGIFRRKLFRTIWLTPRLGTSLHEKRAMSGTGTLEIDSRELYDAETILSTEAESRYSPSLQSYNFENGRRYHAYRDGSYMMPNDEKEQERLDLAHHIFKMLLRGHLYRVRLPQSLRHVLDFGTGTGSWAIDFADVHPDSHVVGIDLSPIQPSNIPPNCRFFVDDIESPWTFDSKFDFIHGRGMAGSIKDWNTLFHQAMENLNENGVIELQEYEAVYKSDDGTLNRAEAIKTWQQKLNEASERVGQPMNSVETLKARLERAGFVDVRDDAYKVPVGPWPKDRRLKELGYMMLFHCFEALEAFTLAPFTRVLGWSSDEMRQLMERVKVELSSARNHLYVVIHFIHGRKPGKS</sequence>
<dbReference type="Proteomes" id="UP000001745">
    <property type="component" value="Unassembled WGS sequence"/>
</dbReference>
<dbReference type="eggNOG" id="ENOG502QSKG">
    <property type="taxonomic scope" value="Eukaryota"/>
</dbReference>
<evidence type="ECO:0000313" key="1">
    <source>
        <dbReference type="EMBL" id="EED14089.1"/>
    </source>
</evidence>
<dbReference type="VEuPathDB" id="FungiDB:TSTA_103150"/>
<dbReference type="InterPro" id="IPR029063">
    <property type="entry name" value="SAM-dependent_MTases_sf"/>
</dbReference>
<dbReference type="HOGENOM" id="CLU_010595_1_0_1"/>
<dbReference type="GeneID" id="8103018"/>
<dbReference type="Pfam" id="PF13489">
    <property type="entry name" value="Methyltransf_23"/>
    <property type="match status" value="1"/>
</dbReference>
<protein>
    <recommendedName>
        <fullName evidence="3">TAM domain methyltransferase</fullName>
    </recommendedName>
</protein>
<dbReference type="InParanoid" id="B8MNJ9"/>
<gene>
    <name evidence="1" type="ORF">TSTA_103150</name>
</gene>
<proteinExistence type="predicted"/>